<reference evidence="3 4" key="1">
    <citation type="submission" date="2018-09" db="EMBL/GenBank/DDBJ databases">
        <title>Characterization of the phylogenetic diversity of five novel species belonging to the genus Bifidobacterium.</title>
        <authorList>
            <person name="Lugli G.A."/>
            <person name="Duranti S."/>
            <person name="Milani C."/>
        </authorList>
    </citation>
    <scope>NUCLEOTIDE SEQUENCE [LARGE SCALE GENOMIC DNA]</scope>
    <source>
        <strain evidence="3 4">2033B</strain>
    </source>
</reference>
<organism evidence="3 4">
    <name type="scientific">Bifidobacterium samirii</name>
    <dbReference type="NCBI Taxonomy" id="2306974"/>
    <lineage>
        <taxon>Bacteria</taxon>
        <taxon>Bacillati</taxon>
        <taxon>Actinomycetota</taxon>
        <taxon>Actinomycetes</taxon>
        <taxon>Bifidobacteriales</taxon>
        <taxon>Bifidobacteriaceae</taxon>
        <taxon>Bifidobacterium</taxon>
    </lineage>
</organism>
<keyword evidence="2" id="KW-1133">Transmembrane helix</keyword>
<feature type="compositionally biased region" description="Low complexity" evidence="1">
    <location>
        <begin position="109"/>
        <end position="124"/>
    </location>
</feature>
<comment type="caution">
    <text evidence="3">The sequence shown here is derived from an EMBL/GenBank/DDBJ whole genome shotgun (WGS) entry which is preliminary data.</text>
</comment>
<keyword evidence="2" id="KW-0472">Membrane</keyword>
<accession>A0A430FP43</accession>
<dbReference type="EMBL" id="QXGK01000017">
    <property type="protein sequence ID" value="RSX54603.1"/>
    <property type="molecule type" value="Genomic_DNA"/>
</dbReference>
<proteinExistence type="predicted"/>
<gene>
    <name evidence="3" type="ORF">D2E24_1553</name>
</gene>
<feature type="transmembrane region" description="Helical" evidence="2">
    <location>
        <begin position="214"/>
        <end position="239"/>
    </location>
</feature>
<dbReference type="Proteomes" id="UP000287470">
    <property type="component" value="Unassembled WGS sequence"/>
</dbReference>
<keyword evidence="2" id="KW-0812">Transmembrane</keyword>
<evidence type="ECO:0000313" key="4">
    <source>
        <dbReference type="Proteomes" id="UP000287470"/>
    </source>
</evidence>
<name>A0A430FP43_9BIFI</name>
<feature type="region of interest" description="Disordered" evidence="1">
    <location>
        <begin position="103"/>
        <end position="124"/>
    </location>
</feature>
<protein>
    <submittedName>
        <fullName evidence="3">Pilus assembly protein</fullName>
    </submittedName>
</protein>
<evidence type="ECO:0000256" key="2">
    <source>
        <dbReference type="SAM" id="Phobius"/>
    </source>
</evidence>
<evidence type="ECO:0000256" key="1">
    <source>
        <dbReference type="SAM" id="MobiDB-lite"/>
    </source>
</evidence>
<keyword evidence="4" id="KW-1185">Reference proteome</keyword>
<dbReference type="AlphaFoldDB" id="A0A430FP43"/>
<feature type="region of interest" description="Disordered" evidence="1">
    <location>
        <begin position="37"/>
        <end position="57"/>
    </location>
</feature>
<sequence length="240" mass="25040">MAWTYAWTAAVCAGGAVWLWLSSAGRNAAAGRMDALPHHEDGRRNVGSGWKGANRRSSLKRHVPDTLVLALLDAAIRQGASIPSALDAVGECLLRCGDGTAGRERLRGRSPGPSSPSSGRSPDSPEAAIGVGLCAVAAALLRGVGWDAAWTLACADAGDDLGGGRLFRALQDALGPSWRQGVPPSARLNAMMEQMDADERARIETSTAKLSVRLLLPTGLCFLPSFIMIGIVPSIVSFIA</sequence>
<evidence type="ECO:0000313" key="3">
    <source>
        <dbReference type="EMBL" id="RSX54603.1"/>
    </source>
</evidence>